<evidence type="ECO:0000313" key="4">
    <source>
        <dbReference type="EMBL" id="WVZ13579.1"/>
    </source>
</evidence>
<dbReference type="InterPro" id="IPR016024">
    <property type="entry name" value="ARM-type_fold"/>
</dbReference>
<feature type="repeat" description="ARM" evidence="2">
    <location>
        <begin position="351"/>
        <end position="393"/>
    </location>
</feature>
<protein>
    <submittedName>
        <fullName evidence="4">Uncharacterized protein</fullName>
    </submittedName>
</protein>
<feature type="region of interest" description="Disordered" evidence="3">
    <location>
        <begin position="409"/>
        <end position="432"/>
    </location>
</feature>
<keyword evidence="1" id="KW-0677">Repeat</keyword>
<evidence type="ECO:0000256" key="3">
    <source>
        <dbReference type="SAM" id="MobiDB-lite"/>
    </source>
</evidence>
<dbReference type="PANTHER" id="PTHR46710:SF1">
    <property type="entry name" value="ARM REPEAT PROTEIN INTERACTING WITH ABF2"/>
    <property type="match status" value="1"/>
</dbReference>
<reference evidence="4 5" key="1">
    <citation type="journal article" date="2023" name="Life. Sci Alliance">
        <title>Evolutionary insights into 3D genome organization and epigenetic landscape of Vigna mungo.</title>
        <authorList>
            <person name="Junaid A."/>
            <person name="Singh B."/>
            <person name="Bhatia S."/>
        </authorList>
    </citation>
    <scope>NUCLEOTIDE SEQUENCE [LARGE SCALE GENOMIC DNA]</scope>
    <source>
        <strain evidence="4">Urdbean</strain>
    </source>
</reference>
<dbReference type="PROSITE" id="PS50176">
    <property type="entry name" value="ARM_REPEAT"/>
    <property type="match status" value="1"/>
</dbReference>
<dbReference type="InterPro" id="IPR044282">
    <property type="entry name" value="ABAP1/ARIA"/>
</dbReference>
<dbReference type="EMBL" id="CP144697">
    <property type="protein sequence ID" value="WVZ13579.1"/>
    <property type="molecule type" value="Genomic_DNA"/>
</dbReference>
<dbReference type="AlphaFoldDB" id="A0AAQ3S2T1"/>
<gene>
    <name evidence="4" type="ORF">V8G54_011145</name>
</gene>
<evidence type="ECO:0000313" key="5">
    <source>
        <dbReference type="Proteomes" id="UP001374535"/>
    </source>
</evidence>
<dbReference type="Gene3D" id="1.25.10.10">
    <property type="entry name" value="Leucine-rich Repeat Variant"/>
    <property type="match status" value="1"/>
</dbReference>
<keyword evidence="5" id="KW-1185">Reference proteome</keyword>
<dbReference type="PANTHER" id="PTHR46710">
    <property type="entry name" value="ARM REPEAT PROTEIN INTERACTING WITH ABF2"/>
    <property type="match status" value="1"/>
</dbReference>
<feature type="compositionally biased region" description="Gly residues" evidence="3">
    <location>
        <begin position="416"/>
        <end position="432"/>
    </location>
</feature>
<sequence>MSRFSSCVTFVRFPCFAGLRSNFASLWYDRKGAEKGEEEKRTASACSKRTCIIIQLVLGIAMTFERAESEECSLLLLPSVLFLGSNPLLRDCLCALLRDCSAPSSFMSLSPSRDPPLRATEPLKGSVPQGRPLTFDIVKQHEQNAYGDDAFARLYAAAESSIQTTLNVPFSSLPFSSSSSLFFPCCYSSKFIAPLCFNAKIRGCFHGDRQGSCCSFECGDSGDVGHHAESLEIVFLEASGDRRRTEGKTVGRVKKKEESSVVKGQIQARKMFEREKVKSVCESNKKTVKQGRMVASSYNGGGDVRKRLLPDGGSEIRVKKRRRMIKETKHIIWICNTLNDTHNQDGIAHNGGLVPLLKLLDSKNGSLQHNAAFALYSLADNEDNVYDFIRVGGVQRLQDGEFIVQDRPSTKVHAPPGGGSSLGYLFGGPPGN</sequence>
<dbReference type="InterPro" id="IPR000225">
    <property type="entry name" value="Armadillo"/>
</dbReference>
<proteinExistence type="predicted"/>
<accession>A0AAQ3S2T1</accession>
<name>A0AAQ3S2T1_VIGMU</name>
<organism evidence="4 5">
    <name type="scientific">Vigna mungo</name>
    <name type="common">Black gram</name>
    <name type="synonym">Phaseolus mungo</name>
    <dbReference type="NCBI Taxonomy" id="3915"/>
    <lineage>
        <taxon>Eukaryota</taxon>
        <taxon>Viridiplantae</taxon>
        <taxon>Streptophyta</taxon>
        <taxon>Embryophyta</taxon>
        <taxon>Tracheophyta</taxon>
        <taxon>Spermatophyta</taxon>
        <taxon>Magnoliopsida</taxon>
        <taxon>eudicotyledons</taxon>
        <taxon>Gunneridae</taxon>
        <taxon>Pentapetalae</taxon>
        <taxon>rosids</taxon>
        <taxon>fabids</taxon>
        <taxon>Fabales</taxon>
        <taxon>Fabaceae</taxon>
        <taxon>Papilionoideae</taxon>
        <taxon>50 kb inversion clade</taxon>
        <taxon>NPAAA clade</taxon>
        <taxon>indigoferoid/millettioid clade</taxon>
        <taxon>Phaseoleae</taxon>
        <taxon>Vigna</taxon>
    </lineage>
</organism>
<dbReference type="InterPro" id="IPR011989">
    <property type="entry name" value="ARM-like"/>
</dbReference>
<dbReference type="SUPFAM" id="SSF48371">
    <property type="entry name" value="ARM repeat"/>
    <property type="match status" value="1"/>
</dbReference>
<evidence type="ECO:0000256" key="1">
    <source>
        <dbReference type="ARBA" id="ARBA00022737"/>
    </source>
</evidence>
<evidence type="ECO:0000256" key="2">
    <source>
        <dbReference type="PROSITE-ProRule" id="PRU00259"/>
    </source>
</evidence>
<dbReference type="Proteomes" id="UP001374535">
    <property type="component" value="Chromosome 4"/>
</dbReference>